<proteinExistence type="predicted"/>
<accession>A0AAT9H5J1</accession>
<gene>
    <name evidence="1" type="ORF">CFS9_35810</name>
</gene>
<organism evidence="1">
    <name type="scientific">Flavobacterium sp. CFS9</name>
    <dbReference type="NCBI Taxonomy" id="3143118"/>
    <lineage>
        <taxon>Bacteria</taxon>
        <taxon>Pseudomonadati</taxon>
        <taxon>Bacteroidota</taxon>
        <taxon>Flavobacteriia</taxon>
        <taxon>Flavobacteriales</taxon>
        <taxon>Flavobacteriaceae</taxon>
        <taxon>Flavobacterium</taxon>
    </lineage>
</organism>
<protein>
    <submittedName>
        <fullName evidence="1">Uncharacterized protein</fullName>
    </submittedName>
</protein>
<dbReference type="EMBL" id="AP031573">
    <property type="protein sequence ID" value="BFM44940.1"/>
    <property type="molecule type" value="Genomic_DNA"/>
</dbReference>
<sequence length="74" mass="8746">MMKNCENCMSFDNSKFLHKRQTKDAGLCTKFTEVTFKNDSCKFYLPKQNLTEKEIFAPVVDTRKTTLRQLDLFQ</sequence>
<name>A0AAT9H5J1_9FLAO</name>
<evidence type="ECO:0000313" key="1">
    <source>
        <dbReference type="EMBL" id="BFM44940.1"/>
    </source>
</evidence>
<dbReference type="AlphaFoldDB" id="A0AAT9H5J1"/>
<reference evidence="1" key="1">
    <citation type="submission" date="2024-05" db="EMBL/GenBank/DDBJ databases">
        <title>Whole-Genome Sequence of CFS9, a Potential Fish Probiotic Isolated from the Body Surface of Silurus asotus.</title>
        <authorList>
            <person name="Kojima M."/>
            <person name="Tobioka K."/>
            <person name="Yokota K."/>
            <person name="Nakatani H."/>
            <person name="Hori K."/>
            <person name="Tamaru Y."/>
            <person name="Okazaki F."/>
        </authorList>
    </citation>
    <scope>NUCLEOTIDE SEQUENCE</scope>
    <source>
        <strain evidence="1">CFS9</strain>
    </source>
</reference>